<dbReference type="Pfam" id="PF02005">
    <property type="entry name" value="TRM"/>
    <property type="match status" value="1"/>
</dbReference>
<keyword evidence="3" id="KW-0808">Transferase</keyword>
<dbReference type="PANTHER" id="PTHR10631">
    <property type="entry name" value="N 2 ,N 2 -DIMETHYLGUANOSINE TRNA METHYLTRANSFERASE"/>
    <property type="match status" value="1"/>
</dbReference>
<keyword evidence="5" id="KW-0819">tRNA processing</keyword>
<dbReference type="Gene3D" id="3.40.50.150">
    <property type="entry name" value="Vaccinia Virus protein VP39"/>
    <property type="match status" value="1"/>
</dbReference>
<evidence type="ECO:0000256" key="3">
    <source>
        <dbReference type="ARBA" id="ARBA00022679"/>
    </source>
</evidence>
<keyword evidence="4" id="KW-0949">S-adenosyl-L-methionine</keyword>
<name>X0UJP4_9ZZZZ</name>
<dbReference type="EMBL" id="BARS01015283">
    <property type="protein sequence ID" value="GAF88730.1"/>
    <property type="molecule type" value="Genomic_DNA"/>
</dbReference>
<evidence type="ECO:0000256" key="2">
    <source>
        <dbReference type="ARBA" id="ARBA00022603"/>
    </source>
</evidence>
<evidence type="ECO:0000256" key="4">
    <source>
        <dbReference type="ARBA" id="ARBA00022691"/>
    </source>
</evidence>
<evidence type="ECO:0000313" key="8">
    <source>
        <dbReference type="EMBL" id="GAF88730.1"/>
    </source>
</evidence>
<evidence type="ECO:0000256" key="6">
    <source>
        <dbReference type="ARBA" id="ARBA00022884"/>
    </source>
</evidence>
<evidence type="ECO:0000256" key="7">
    <source>
        <dbReference type="ARBA" id="ARBA00039099"/>
    </source>
</evidence>
<protein>
    <recommendedName>
        <fullName evidence="7">tRNA (guanine(26)-N(2))-dimethyltransferase</fullName>
        <ecNumber evidence="7">2.1.1.216</ecNumber>
    </recommendedName>
</protein>
<keyword evidence="2" id="KW-0489">Methyltransferase</keyword>
<dbReference type="SUPFAM" id="SSF53335">
    <property type="entry name" value="S-adenosyl-L-methionine-dependent methyltransferases"/>
    <property type="match status" value="1"/>
</dbReference>
<dbReference type="EC" id="2.1.1.216" evidence="7"/>
<dbReference type="InterPro" id="IPR029063">
    <property type="entry name" value="SAM-dependent_MTases_sf"/>
</dbReference>
<sequence length="139" mass="15798">MYKQIKEEKAVVRIFEASKISRDMPVFYNPIMKLNRDISVLVLKSISNKKMQIGLPLSGTGVRGVRFLKELNKSKIKEVCFNDVNPKAVKIIKENLKLNKIKGRVFCKDGNLFLLESQGFDYIDIDPFGSPNFLLDSAA</sequence>
<dbReference type="PANTHER" id="PTHR10631:SF3">
    <property type="entry name" value="TRNA (GUANINE(26)-N(2))-DIMETHYLTRANSFERASE"/>
    <property type="match status" value="1"/>
</dbReference>
<gene>
    <name evidence="8" type="ORF">S01H1_25320</name>
</gene>
<dbReference type="InterPro" id="IPR002905">
    <property type="entry name" value="Trm1"/>
</dbReference>
<reference evidence="8" key="1">
    <citation type="journal article" date="2014" name="Front. Microbiol.">
        <title>High frequency of phylogenetically diverse reductive dehalogenase-homologous genes in deep subseafloor sedimentary metagenomes.</title>
        <authorList>
            <person name="Kawai M."/>
            <person name="Futagami T."/>
            <person name="Toyoda A."/>
            <person name="Takaki Y."/>
            <person name="Nishi S."/>
            <person name="Hori S."/>
            <person name="Arai W."/>
            <person name="Tsubouchi T."/>
            <person name="Morono Y."/>
            <person name="Uchiyama I."/>
            <person name="Ito T."/>
            <person name="Fujiyama A."/>
            <person name="Inagaki F."/>
            <person name="Takami H."/>
        </authorList>
    </citation>
    <scope>NUCLEOTIDE SEQUENCE</scope>
    <source>
        <strain evidence="8">Expedition CK06-06</strain>
    </source>
</reference>
<dbReference type="PROSITE" id="PS51626">
    <property type="entry name" value="SAM_MT_TRM1"/>
    <property type="match status" value="1"/>
</dbReference>
<evidence type="ECO:0000256" key="1">
    <source>
        <dbReference type="ARBA" id="ARBA00022555"/>
    </source>
</evidence>
<comment type="caution">
    <text evidence="8">The sequence shown here is derived from an EMBL/GenBank/DDBJ whole genome shotgun (WGS) entry which is preliminary data.</text>
</comment>
<dbReference type="GO" id="GO:0160104">
    <property type="term" value="F:tRNA (guanine(26)-N2)-dimethyltransferase activity"/>
    <property type="evidence" value="ECO:0007669"/>
    <property type="project" value="UniProtKB-EC"/>
</dbReference>
<dbReference type="GO" id="GO:0000049">
    <property type="term" value="F:tRNA binding"/>
    <property type="evidence" value="ECO:0007669"/>
    <property type="project" value="UniProtKB-KW"/>
</dbReference>
<feature type="non-terminal residue" evidence="8">
    <location>
        <position position="139"/>
    </location>
</feature>
<dbReference type="GO" id="GO:0002940">
    <property type="term" value="P:tRNA N2-guanine methylation"/>
    <property type="evidence" value="ECO:0007669"/>
    <property type="project" value="TreeGrafter"/>
</dbReference>
<organism evidence="8">
    <name type="scientific">marine sediment metagenome</name>
    <dbReference type="NCBI Taxonomy" id="412755"/>
    <lineage>
        <taxon>unclassified sequences</taxon>
        <taxon>metagenomes</taxon>
        <taxon>ecological metagenomes</taxon>
    </lineage>
</organism>
<dbReference type="AlphaFoldDB" id="X0UJP4"/>
<accession>X0UJP4</accession>
<proteinExistence type="predicted"/>
<keyword evidence="1" id="KW-0820">tRNA-binding</keyword>
<keyword evidence="6" id="KW-0694">RNA-binding</keyword>
<evidence type="ECO:0000256" key="5">
    <source>
        <dbReference type="ARBA" id="ARBA00022694"/>
    </source>
</evidence>